<name>A0ACC3THT1_9ASCO</name>
<dbReference type="EMBL" id="MU970118">
    <property type="protein sequence ID" value="KAK9320717.1"/>
    <property type="molecule type" value="Genomic_DNA"/>
</dbReference>
<gene>
    <name evidence="1" type="ORF">V1517DRAFT_328490</name>
</gene>
<evidence type="ECO:0000313" key="1">
    <source>
        <dbReference type="EMBL" id="KAK9320717.1"/>
    </source>
</evidence>
<proteinExistence type="predicted"/>
<sequence length="697" mass="76280">MAEPISPVFQFSTLPAQASGQSMPAPSTPPQIPSTPGLLQQSAGTVFGTPPTAPNSSFTLSPSASFVDGAAGVAGPPKALAVVPDPTYPPCAANASVTMCPEDRKIYIFGGFDFTMSTDELFNSVMLIDTNTYKATSIKEPSGTIPSGRHGHTATYWKDGKLIIFGGENERGVFLNDLYVFDLRTLTWSSPSTYGRKPVGRSRHAACLSECGKRLYFCGGFRQHTVMSDIFCLDLETMTWSDSRQFVARYDHVATVHNEKVWIFGGLTQDMGRPSEVIWFDLRTSAVASLRFDEGINEGDDEDVLRIGNGRSRRGTPNPDKRAGTHFYAFCGSTVIDFMTHGPAIHNTETSITSFDLTELRWRTLADSTCDIFSGNAWAYVALSGTTAFLLGSALYPESQYGIEHEVICRILPIDLKYYGAAPKQSLQPPTVPKPESLNADISTLFDDRETSDFVITAIPDDHDGPGSTSAAGPDSAGDPTQPIPVSDPIYVHALILQTRWPHFKRLTNSRMREYHRKRMHIPEKCSTVRALLYYLYSDTIASTVSVVTVAKLLVLSNMYALPRLRDLCISRIQDGFDVANAPTIWECAKIAQEDVLRTSAARFCLRHWGRVVRSKAFRGLSKVAMLEICEEVDLEGQVVMGWDSHDHRHGDRSSAGATEGDTSGAMLDDATSEADMAMVEDVDSDGEAEFDGDSAT</sequence>
<evidence type="ECO:0000313" key="2">
    <source>
        <dbReference type="Proteomes" id="UP001489719"/>
    </source>
</evidence>
<comment type="caution">
    <text evidence="1">The sequence shown here is derived from an EMBL/GenBank/DDBJ whole genome shotgun (WGS) entry which is preliminary data.</text>
</comment>
<keyword evidence="2" id="KW-1185">Reference proteome</keyword>
<accession>A0ACC3THT1</accession>
<dbReference type="Proteomes" id="UP001489719">
    <property type="component" value="Unassembled WGS sequence"/>
</dbReference>
<reference evidence="2" key="1">
    <citation type="journal article" date="2024" name="Front. Bioeng. Biotechnol.">
        <title>Genome-scale model development and genomic sequencing of the oleaginous clade Lipomyces.</title>
        <authorList>
            <person name="Czajka J.J."/>
            <person name="Han Y."/>
            <person name="Kim J."/>
            <person name="Mondo S.J."/>
            <person name="Hofstad B.A."/>
            <person name="Robles A."/>
            <person name="Haridas S."/>
            <person name="Riley R."/>
            <person name="LaButti K."/>
            <person name="Pangilinan J."/>
            <person name="Andreopoulos W."/>
            <person name="Lipzen A."/>
            <person name="Yan J."/>
            <person name="Wang M."/>
            <person name="Ng V."/>
            <person name="Grigoriev I.V."/>
            <person name="Spatafora J.W."/>
            <person name="Magnuson J.K."/>
            <person name="Baker S.E."/>
            <person name="Pomraning K.R."/>
        </authorList>
    </citation>
    <scope>NUCLEOTIDE SEQUENCE [LARGE SCALE GENOMIC DNA]</scope>
    <source>
        <strain evidence="2">CBS 10300</strain>
    </source>
</reference>
<protein>
    <submittedName>
        <fullName evidence="1">Uncharacterized protein</fullName>
    </submittedName>
</protein>
<organism evidence="1 2">
    <name type="scientific">Lipomyces orientalis</name>
    <dbReference type="NCBI Taxonomy" id="1233043"/>
    <lineage>
        <taxon>Eukaryota</taxon>
        <taxon>Fungi</taxon>
        <taxon>Dikarya</taxon>
        <taxon>Ascomycota</taxon>
        <taxon>Saccharomycotina</taxon>
        <taxon>Lipomycetes</taxon>
        <taxon>Lipomycetales</taxon>
        <taxon>Lipomycetaceae</taxon>
        <taxon>Lipomyces</taxon>
    </lineage>
</organism>